<dbReference type="Gene3D" id="3.40.710.10">
    <property type="entry name" value="DD-peptidase/beta-lactamase superfamily"/>
    <property type="match status" value="1"/>
</dbReference>
<evidence type="ECO:0000313" key="1">
    <source>
        <dbReference type="EMBL" id="RGY04933.1"/>
    </source>
</evidence>
<sequence length="77" mass="9290">MFRKCSENVRKILSGEKYKYSKRVTQLFITLLERSSGQNFPEYFFRKIWQPLQPEHTGYWSLDSKIAQKLRPRGLFS</sequence>
<accession>A0A413I9K6</accession>
<protein>
    <submittedName>
        <fullName evidence="1">Uncharacterized protein</fullName>
    </submittedName>
</protein>
<dbReference type="AlphaFoldDB" id="A0A413I9K6"/>
<dbReference type="InterPro" id="IPR012338">
    <property type="entry name" value="Beta-lactam/transpept-like"/>
</dbReference>
<name>A0A413I9K6_9BACT</name>
<proteinExistence type="predicted"/>
<reference evidence="1 2" key="1">
    <citation type="submission" date="2018-08" db="EMBL/GenBank/DDBJ databases">
        <title>A genome reference for cultivated species of the human gut microbiota.</title>
        <authorList>
            <person name="Zou Y."/>
            <person name="Xue W."/>
            <person name="Luo G."/>
        </authorList>
    </citation>
    <scope>NUCLEOTIDE SEQUENCE [LARGE SCALE GENOMIC DNA]</scope>
    <source>
        <strain evidence="1 2">OF03-11</strain>
    </source>
</reference>
<comment type="caution">
    <text evidence="1">The sequence shown here is derived from an EMBL/GenBank/DDBJ whole genome shotgun (WGS) entry which is preliminary data.</text>
</comment>
<gene>
    <name evidence="1" type="ORF">DXA53_14600</name>
</gene>
<evidence type="ECO:0000313" key="2">
    <source>
        <dbReference type="Proteomes" id="UP000284434"/>
    </source>
</evidence>
<dbReference type="EMBL" id="QSCO01000021">
    <property type="protein sequence ID" value="RGY04933.1"/>
    <property type="molecule type" value="Genomic_DNA"/>
</dbReference>
<organism evidence="1 2">
    <name type="scientific">Odoribacter splanchnicus</name>
    <dbReference type="NCBI Taxonomy" id="28118"/>
    <lineage>
        <taxon>Bacteria</taxon>
        <taxon>Pseudomonadati</taxon>
        <taxon>Bacteroidota</taxon>
        <taxon>Bacteroidia</taxon>
        <taxon>Bacteroidales</taxon>
        <taxon>Odoribacteraceae</taxon>
        <taxon>Odoribacter</taxon>
    </lineage>
</organism>
<dbReference type="Proteomes" id="UP000284434">
    <property type="component" value="Unassembled WGS sequence"/>
</dbReference>
<dbReference type="SUPFAM" id="SSF56601">
    <property type="entry name" value="beta-lactamase/transpeptidase-like"/>
    <property type="match status" value="1"/>
</dbReference>